<feature type="domain" description="Cation efflux protein transmembrane" evidence="6">
    <location>
        <begin position="105"/>
        <end position="205"/>
    </location>
</feature>
<dbReference type="GO" id="GO:0030003">
    <property type="term" value="P:intracellular monoatomic cation homeostasis"/>
    <property type="evidence" value="ECO:0007669"/>
    <property type="project" value="UniProtKB-ARBA"/>
</dbReference>
<dbReference type="STRING" id="4829.A0A168QLI1"/>
<evidence type="ECO:0000256" key="1">
    <source>
        <dbReference type="ARBA" id="ARBA00004141"/>
    </source>
</evidence>
<evidence type="ECO:0000259" key="7">
    <source>
        <dbReference type="Pfam" id="PF16916"/>
    </source>
</evidence>
<evidence type="ECO:0000313" key="8">
    <source>
        <dbReference type="EMBL" id="SAM05028.1"/>
    </source>
</evidence>
<evidence type="ECO:0000259" key="6">
    <source>
        <dbReference type="Pfam" id="PF01545"/>
    </source>
</evidence>
<dbReference type="InterPro" id="IPR027470">
    <property type="entry name" value="Cation_efflux_CTD"/>
</dbReference>
<dbReference type="InterPro" id="IPR002524">
    <property type="entry name" value="Cation_efflux"/>
</dbReference>
<dbReference type="Proteomes" id="UP000078561">
    <property type="component" value="Unassembled WGS sequence"/>
</dbReference>
<dbReference type="OrthoDB" id="435980at2759"/>
<dbReference type="OMA" id="DVMIHIN"/>
<dbReference type="AlphaFoldDB" id="A0A168QLI1"/>
<dbReference type="PANTHER" id="PTHR43840:SF15">
    <property type="entry name" value="MITOCHONDRIAL METAL TRANSPORTER 1-RELATED"/>
    <property type="match status" value="1"/>
</dbReference>
<dbReference type="NCBIfam" id="TIGR01297">
    <property type="entry name" value="CDF"/>
    <property type="match status" value="1"/>
</dbReference>
<evidence type="ECO:0000256" key="3">
    <source>
        <dbReference type="ARBA" id="ARBA00022692"/>
    </source>
</evidence>
<comment type="subcellular location">
    <subcellularLocation>
        <location evidence="1">Membrane</location>
        <topology evidence="1">Multi-pass membrane protein</topology>
    </subcellularLocation>
</comment>
<dbReference type="InterPro" id="IPR027469">
    <property type="entry name" value="Cation_efflux_TMD_sf"/>
</dbReference>
<dbReference type="EMBL" id="LT554417">
    <property type="protein sequence ID" value="SAM05028.1"/>
    <property type="molecule type" value="Genomic_DNA"/>
</dbReference>
<dbReference type="PANTHER" id="PTHR43840">
    <property type="entry name" value="MITOCHONDRIAL METAL TRANSPORTER 1-RELATED"/>
    <property type="match status" value="1"/>
</dbReference>
<dbReference type="Gene3D" id="1.20.1510.10">
    <property type="entry name" value="Cation efflux protein transmembrane domain"/>
    <property type="match status" value="1"/>
</dbReference>
<feature type="domain" description="Cation efflux protein cytoplasmic" evidence="7">
    <location>
        <begin position="382"/>
        <end position="461"/>
    </location>
</feature>
<dbReference type="GO" id="GO:0008324">
    <property type="term" value="F:monoatomic cation transmembrane transporter activity"/>
    <property type="evidence" value="ECO:0007669"/>
    <property type="project" value="InterPro"/>
</dbReference>
<dbReference type="FunCoup" id="A0A168QLI1">
    <property type="interactions" value="65"/>
</dbReference>
<dbReference type="InParanoid" id="A0A168QLI1"/>
<keyword evidence="2" id="KW-0813">Transport</keyword>
<dbReference type="GO" id="GO:0016020">
    <property type="term" value="C:membrane"/>
    <property type="evidence" value="ECO:0007669"/>
    <property type="project" value="UniProtKB-SubCell"/>
</dbReference>
<proteinExistence type="predicted"/>
<dbReference type="GO" id="GO:0098771">
    <property type="term" value="P:inorganic ion homeostasis"/>
    <property type="evidence" value="ECO:0007669"/>
    <property type="project" value="UniProtKB-ARBA"/>
</dbReference>
<evidence type="ECO:0000256" key="4">
    <source>
        <dbReference type="ARBA" id="ARBA00022989"/>
    </source>
</evidence>
<dbReference type="SUPFAM" id="SSF160240">
    <property type="entry name" value="Cation efflux protein cytoplasmic domain-like"/>
    <property type="match status" value="1"/>
</dbReference>
<organism evidence="8">
    <name type="scientific">Absidia glauca</name>
    <name type="common">Pin mould</name>
    <dbReference type="NCBI Taxonomy" id="4829"/>
    <lineage>
        <taxon>Eukaryota</taxon>
        <taxon>Fungi</taxon>
        <taxon>Fungi incertae sedis</taxon>
        <taxon>Mucoromycota</taxon>
        <taxon>Mucoromycotina</taxon>
        <taxon>Mucoromycetes</taxon>
        <taxon>Mucorales</taxon>
        <taxon>Cunninghamellaceae</taxon>
        <taxon>Absidia</taxon>
    </lineage>
</organism>
<dbReference type="InterPro" id="IPR058533">
    <property type="entry name" value="Cation_efflux_TM"/>
</dbReference>
<evidence type="ECO:0000313" key="9">
    <source>
        <dbReference type="Proteomes" id="UP000078561"/>
    </source>
</evidence>
<dbReference type="Gene3D" id="3.30.70.1350">
    <property type="entry name" value="Cation efflux protein, cytoplasmic domain"/>
    <property type="match status" value="1"/>
</dbReference>
<dbReference type="InterPro" id="IPR036837">
    <property type="entry name" value="Cation_efflux_CTD_sf"/>
</dbReference>
<keyword evidence="4" id="KW-1133">Transmembrane helix</keyword>
<feature type="domain" description="Cation efflux protein transmembrane" evidence="6">
    <location>
        <begin position="286"/>
        <end position="376"/>
    </location>
</feature>
<name>A0A168QLI1_ABSGL</name>
<dbReference type="Pfam" id="PF16916">
    <property type="entry name" value="ZT_dimer"/>
    <property type="match status" value="1"/>
</dbReference>
<gene>
    <name evidence="8" type="primary">ABSGL_10894.1 scaffold 12033</name>
</gene>
<keyword evidence="9" id="KW-1185">Reference proteome</keyword>
<reference evidence="8" key="1">
    <citation type="submission" date="2016-04" db="EMBL/GenBank/DDBJ databases">
        <authorList>
            <person name="Evans L.H."/>
            <person name="Alamgir A."/>
            <person name="Owens N."/>
            <person name="Weber N.D."/>
            <person name="Virtaneva K."/>
            <person name="Barbian K."/>
            <person name="Babar A."/>
            <person name="Rosenke K."/>
        </authorList>
    </citation>
    <scope>NUCLEOTIDE SEQUENCE [LARGE SCALE GENOMIC DNA]</scope>
    <source>
        <strain evidence="8">CBS 101.48</strain>
    </source>
</reference>
<accession>A0A168QLI1</accession>
<evidence type="ECO:0000256" key="2">
    <source>
        <dbReference type="ARBA" id="ARBA00022448"/>
    </source>
</evidence>
<dbReference type="InterPro" id="IPR050291">
    <property type="entry name" value="CDF_Transporter"/>
</dbReference>
<sequence>MKVLSSSSLQWFLFRPSSIRHYHLSLVGSTTIGRPLGYQLQQSMERSLLPSITTTQVLPFSPFIRYHGSSSSSSSPSHDSTDAHVHADLVSTLEQSGKAGVQITVVGLVANVGLTVAKGAAGWIMNSAALLADAAHSFSDLLCDFVTLYTFKMSRNPPDAIYPYGYGKYETVGSFAVSTLLVTGGIAIGLHSLDLLTAVLDTASSSSTTNDTTTTMSLPSSFDVLMDSVSSTVSSLTASSIDATAVAAPSPSSPSNTSSSALSSTMSNLFHMDHHHSNDNGPLDPNAAWFALASVVVKEWLYHATIKIGKREHSDILIANAWHHRSDAYSSMIALVAIGGSYAGVPVLDPLGGLLVSGLIVKSGAEIMASSVHELVDKGLTADEIEQIKAVVTQVKVQEPHLVDFYSIRGRKLGPFKHLDMILQLDPLLPVHQAHRIEQRVRATVKNNIPMVQEILIHVDAEKQPPHH</sequence>
<dbReference type="Pfam" id="PF01545">
    <property type="entry name" value="Cation_efflux"/>
    <property type="match status" value="2"/>
</dbReference>
<protein>
    <submittedName>
        <fullName evidence="8">Uncharacterized protein</fullName>
    </submittedName>
</protein>
<keyword evidence="5" id="KW-0472">Membrane</keyword>
<evidence type="ECO:0000256" key="5">
    <source>
        <dbReference type="ARBA" id="ARBA00023136"/>
    </source>
</evidence>
<dbReference type="SUPFAM" id="SSF161111">
    <property type="entry name" value="Cation efflux protein transmembrane domain-like"/>
    <property type="match status" value="2"/>
</dbReference>
<keyword evidence="3" id="KW-0812">Transmembrane</keyword>